<dbReference type="GO" id="GO:1990002">
    <property type="term" value="F:methylglyoxal reductase (NADPH) (acetol producing) activity"/>
    <property type="evidence" value="ECO:0007669"/>
    <property type="project" value="TreeGrafter"/>
</dbReference>
<dbReference type="Gene3D" id="3.40.50.1970">
    <property type="match status" value="1"/>
</dbReference>
<proteinExistence type="inferred from homology"/>
<dbReference type="HOGENOM" id="CLU_007207_0_4_4"/>
<protein>
    <recommendedName>
        <fullName evidence="9">Iron-containing alcohol dehydrogenase</fullName>
    </recommendedName>
</protein>
<keyword evidence="3" id="KW-0560">Oxidoreductase</keyword>
<name>C3X3R9_9BURK</name>
<dbReference type="GO" id="GO:1990362">
    <property type="term" value="F:butanol dehydrogenase (NAD+) activity"/>
    <property type="evidence" value="ECO:0007669"/>
    <property type="project" value="InterPro"/>
</dbReference>
<dbReference type="InterPro" id="IPR044731">
    <property type="entry name" value="BDH-like"/>
</dbReference>
<feature type="domain" description="Fe-containing alcohol dehydrogenase-like C-terminal" evidence="6">
    <location>
        <begin position="330"/>
        <end position="527"/>
    </location>
</feature>
<comment type="similarity">
    <text evidence="2">Belongs to the iron-containing alcohol dehydrogenase family.</text>
</comment>
<dbReference type="Gene3D" id="1.20.1090.10">
    <property type="entry name" value="Dehydroquinate synthase-like - alpha domain"/>
    <property type="match status" value="1"/>
</dbReference>
<gene>
    <name evidence="7" type="ORF">OFAG_01008</name>
</gene>
<dbReference type="Pfam" id="PF00465">
    <property type="entry name" value="Fe-ADH"/>
    <property type="match status" value="1"/>
</dbReference>
<dbReference type="Pfam" id="PF25137">
    <property type="entry name" value="ADH_Fe_C"/>
    <property type="match status" value="1"/>
</dbReference>
<dbReference type="eggNOG" id="COG1979">
    <property type="taxonomic scope" value="Bacteria"/>
</dbReference>
<evidence type="ECO:0000256" key="3">
    <source>
        <dbReference type="ARBA" id="ARBA00023002"/>
    </source>
</evidence>
<dbReference type="PANTHER" id="PTHR43633:SF1">
    <property type="entry name" value="ALCOHOL DEHYDROGENASE YQHD"/>
    <property type="match status" value="1"/>
</dbReference>
<organism evidence="7 8">
    <name type="scientific">Oxalobacter paraformigenes</name>
    <dbReference type="NCBI Taxonomy" id="556268"/>
    <lineage>
        <taxon>Bacteria</taxon>
        <taxon>Pseudomonadati</taxon>
        <taxon>Pseudomonadota</taxon>
        <taxon>Betaproteobacteria</taxon>
        <taxon>Burkholderiales</taxon>
        <taxon>Oxalobacteraceae</taxon>
        <taxon>Oxalobacter</taxon>
    </lineage>
</organism>
<dbReference type="InterPro" id="IPR001670">
    <property type="entry name" value="ADH_Fe/GldA"/>
</dbReference>
<evidence type="ECO:0008006" key="9">
    <source>
        <dbReference type="Google" id="ProtNLM"/>
    </source>
</evidence>
<evidence type="ECO:0000256" key="2">
    <source>
        <dbReference type="ARBA" id="ARBA00007358"/>
    </source>
</evidence>
<sequence length="533" mass="58142">MKNGKTVVPGPRALSGAITGVCAPYQDTPERAKTRSGPAASVPVYSVRLSSLVRLLPLLSVPFTPVSFPPQPLSCLMTAAARFSFPCPRLPRSLRAARNRLLPAPPFPVPEDIRHGLPATPSSKTGPPPVPLKKTGRKNIMDNFTFYSPTRFFFGRGEENHAGDRIRRLGGTKVLIHYGAVSAVKSGLIYRVTSSLERAGIASVPLGGVRPNPRSGRVREGIELCRKEKVDFILAVGGGSVIDSAKAIALGVPYQGDFWDFFEGKAFPASALPVGVVLTVAAAGSEASPVTVITREDGMFKRPYSSDQIRPVFSILNPELTTSLPPLPTAGGATDIMSHVLERYFTNTQDVELTDRLCESVLLTVKNELPLVLKHPDHYGHRANLMWAGTLAHNDTCGVGREQDWASHALAHELSAFYDAPHGATLAVIFPAWMEYVMDHDINRFAQLAVRVWGCDMDFNHPDVTARKGIRAFRSFLKMVGMPTDFAGIRAREDDIPQLLDQLQIGRSTIGSFVKLDRNDCEKIYRLACRPAA</sequence>
<dbReference type="GO" id="GO:0008106">
    <property type="term" value="F:alcohol dehydrogenase (NADP+) activity"/>
    <property type="evidence" value="ECO:0007669"/>
    <property type="project" value="TreeGrafter"/>
</dbReference>
<evidence type="ECO:0000259" key="6">
    <source>
        <dbReference type="Pfam" id="PF25137"/>
    </source>
</evidence>
<evidence type="ECO:0000313" key="7">
    <source>
        <dbReference type="EMBL" id="EEO27855.2"/>
    </source>
</evidence>
<evidence type="ECO:0000313" key="8">
    <source>
        <dbReference type="Proteomes" id="UP000003973"/>
    </source>
</evidence>
<evidence type="ECO:0000256" key="1">
    <source>
        <dbReference type="ARBA" id="ARBA00001962"/>
    </source>
</evidence>
<dbReference type="GO" id="GO:0046872">
    <property type="term" value="F:metal ion binding"/>
    <property type="evidence" value="ECO:0007669"/>
    <property type="project" value="InterPro"/>
</dbReference>
<feature type="region of interest" description="Disordered" evidence="4">
    <location>
        <begin position="108"/>
        <end position="135"/>
    </location>
</feature>
<comment type="caution">
    <text evidence="7">The sequence shown here is derived from an EMBL/GenBank/DDBJ whole genome shotgun (WGS) entry which is preliminary data.</text>
</comment>
<dbReference type="EMBL" id="ACDP02000015">
    <property type="protein sequence ID" value="EEO27855.2"/>
    <property type="molecule type" value="Genomic_DNA"/>
</dbReference>
<dbReference type="InterPro" id="IPR056798">
    <property type="entry name" value="ADH_Fe_C"/>
</dbReference>
<keyword evidence="8" id="KW-1185">Reference proteome</keyword>
<dbReference type="AlphaFoldDB" id="C3X3R9"/>
<reference evidence="7" key="1">
    <citation type="submission" date="2011-10" db="EMBL/GenBank/DDBJ databases">
        <title>The Genome Sequence of Oxalobacter formigenes HOxBLS.</title>
        <authorList>
            <consortium name="The Broad Institute Genome Sequencing Platform"/>
            <person name="Earl A."/>
            <person name="Ward D."/>
            <person name="Feldgarden M."/>
            <person name="Gevers D."/>
            <person name="Allison M.J."/>
            <person name="Humphrey S."/>
            <person name="Young S.K."/>
            <person name="Zeng Q."/>
            <person name="Gargeya S."/>
            <person name="Fitzgerald M."/>
            <person name="Haas B."/>
            <person name="Abouelleil A."/>
            <person name="Alvarado L."/>
            <person name="Arachchi H.M."/>
            <person name="Berlin A."/>
            <person name="Brown A."/>
            <person name="Chapman S.B."/>
            <person name="Chen Z."/>
            <person name="Dunbar C."/>
            <person name="Freedman E."/>
            <person name="Gearin G."/>
            <person name="Goldberg J."/>
            <person name="Griggs A."/>
            <person name="Gujja S."/>
            <person name="Heiman D."/>
            <person name="Howarth C."/>
            <person name="Larson L."/>
            <person name="Lui A."/>
            <person name="MacDonald P.J.P."/>
            <person name="Montmayeur A."/>
            <person name="Murphy C."/>
            <person name="Neiman D."/>
            <person name="Pearson M."/>
            <person name="Priest M."/>
            <person name="Roberts A."/>
            <person name="Saif S."/>
            <person name="Shea T."/>
            <person name="Shenoy N."/>
            <person name="Sisk P."/>
            <person name="Stolte C."/>
            <person name="Sykes S."/>
            <person name="Wortman J."/>
            <person name="Nusbaum C."/>
            <person name="Birren B."/>
        </authorList>
    </citation>
    <scope>NUCLEOTIDE SEQUENCE [LARGE SCALE GENOMIC DNA]</scope>
    <source>
        <strain evidence="7">HOxBLS</strain>
    </source>
</reference>
<dbReference type="PANTHER" id="PTHR43633">
    <property type="entry name" value="ALCOHOL DEHYDROGENASE YQHD"/>
    <property type="match status" value="1"/>
</dbReference>
<dbReference type="SUPFAM" id="SSF56796">
    <property type="entry name" value="Dehydroquinate synthase-like"/>
    <property type="match status" value="1"/>
</dbReference>
<comment type="cofactor">
    <cofactor evidence="1">
        <name>Fe cation</name>
        <dbReference type="ChEBI" id="CHEBI:24875"/>
    </cofactor>
</comment>
<evidence type="ECO:0000256" key="4">
    <source>
        <dbReference type="SAM" id="MobiDB-lite"/>
    </source>
</evidence>
<dbReference type="GO" id="GO:0005829">
    <property type="term" value="C:cytosol"/>
    <property type="evidence" value="ECO:0007669"/>
    <property type="project" value="TreeGrafter"/>
</dbReference>
<dbReference type="CDD" id="cd08187">
    <property type="entry name" value="BDH"/>
    <property type="match status" value="1"/>
</dbReference>
<accession>C3X3R9</accession>
<dbReference type="Proteomes" id="UP000003973">
    <property type="component" value="Unassembled WGS sequence"/>
</dbReference>
<evidence type="ECO:0000259" key="5">
    <source>
        <dbReference type="Pfam" id="PF00465"/>
    </source>
</evidence>
<dbReference type="FunFam" id="3.40.50.1970:FF:000003">
    <property type="entry name" value="Alcohol dehydrogenase, iron-containing"/>
    <property type="match status" value="1"/>
</dbReference>
<feature type="domain" description="Alcohol dehydrogenase iron-type/glycerol dehydrogenase GldA" evidence="5">
    <location>
        <begin position="149"/>
        <end position="318"/>
    </location>
</feature>